<evidence type="ECO:0008006" key="13">
    <source>
        <dbReference type="Google" id="ProtNLM"/>
    </source>
</evidence>
<dbReference type="Pfam" id="PF00067">
    <property type="entry name" value="p450"/>
    <property type="match status" value="1"/>
</dbReference>
<dbReference type="InterPro" id="IPR050364">
    <property type="entry name" value="Cytochrome_P450_fung"/>
</dbReference>
<evidence type="ECO:0000313" key="11">
    <source>
        <dbReference type="EMBL" id="KAJ2936567.1"/>
    </source>
</evidence>
<dbReference type="GO" id="GO:0020037">
    <property type="term" value="F:heme binding"/>
    <property type="evidence" value="ECO:0007669"/>
    <property type="project" value="InterPro"/>
</dbReference>
<dbReference type="AlphaFoldDB" id="A0A9W8JLE9"/>
<evidence type="ECO:0000256" key="6">
    <source>
        <dbReference type="ARBA" id="ARBA00023002"/>
    </source>
</evidence>
<dbReference type="OrthoDB" id="2789670at2759"/>
<dbReference type="PRINTS" id="PR00385">
    <property type="entry name" value="P450"/>
</dbReference>
<evidence type="ECO:0000256" key="10">
    <source>
        <dbReference type="RuleBase" id="RU000461"/>
    </source>
</evidence>
<dbReference type="GO" id="GO:0016705">
    <property type="term" value="F:oxidoreductase activity, acting on paired donors, with incorporation or reduction of molecular oxygen"/>
    <property type="evidence" value="ECO:0007669"/>
    <property type="project" value="InterPro"/>
</dbReference>
<keyword evidence="4 9" id="KW-0349">Heme</keyword>
<dbReference type="InterPro" id="IPR017972">
    <property type="entry name" value="Cyt_P450_CS"/>
</dbReference>
<feature type="binding site" description="axial binding residue" evidence="9">
    <location>
        <position position="351"/>
    </location>
    <ligand>
        <name>heme</name>
        <dbReference type="ChEBI" id="CHEBI:30413"/>
    </ligand>
    <ligandPart>
        <name>Fe</name>
        <dbReference type="ChEBI" id="CHEBI:18248"/>
    </ligandPart>
</feature>
<evidence type="ECO:0000256" key="8">
    <source>
        <dbReference type="ARBA" id="ARBA00023033"/>
    </source>
</evidence>
<dbReference type="PANTHER" id="PTHR46300">
    <property type="entry name" value="P450, PUTATIVE (EUROFUNG)-RELATED-RELATED"/>
    <property type="match status" value="1"/>
</dbReference>
<dbReference type="PROSITE" id="PS00086">
    <property type="entry name" value="CYTOCHROME_P450"/>
    <property type="match status" value="1"/>
</dbReference>
<protein>
    <recommendedName>
        <fullName evidence="13">Cytochrome P450</fullName>
    </recommendedName>
</protein>
<comment type="caution">
    <text evidence="11">The sequence shown here is derived from an EMBL/GenBank/DDBJ whole genome shotgun (WGS) entry which is preliminary data.</text>
</comment>
<evidence type="ECO:0000256" key="7">
    <source>
        <dbReference type="ARBA" id="ARBA00023004"/>
    </source>
</evidence>
<keyword evidence="6 10" id="KW-0560">Oxidoreductase</keyword>
<dbReference type="SUPFAM" id="SSF48264">
    <property type="entry name" value="Cytochrome P450"/>
    <property type="match status" value="1"/>
</dbReference>
<dbReference type="InterPro" id="IPR036396">
    <property type="entry name" value="Cyt_P450_sf"/>
</dbReference>
<reference evidence="11" key="1">
    <citation type="submission" date="2022-06" db="EMBL/GenBank/DDBJ databases">
        <title>Genome Sequence of Candolleomyces eurysporus.</title>
        <authorList>
            <person name="Buettner E."/>
        </authorList>
    </citation>
    <scope>NUCLEOTIDE SEQUENCE</scope>
    <source>
        <strain evidence="11">VTCC 930004</strain>
    </source>
</reference>
<evidence type="ECO:0000313" key="12">
    <source>
        <dbReference type="Proteomes" id="UP001140091"/>
    </source>
</evidence>
<keyword evidence="5 9" id="KW-0479">Metal-binding</keyword>
<dbReference type="GO" id="GO:0004497">
    <property type="term" value="F:monooxygenase activity"/>
    <property type="evidence" value="ECO:0007669"/>
    <property type="project" value="UniProtKB-KW"/>
</dbReference>
<dbReference type="GO" id="GO:0005506">
    <property type="term" value="F:iron ion binding"/>
    <property type="evidence" value="ECO:0007669"/>
    <property type="project" value="InterPro"/>
</dbReference>
<dbReference type="Gene3D" id="1.10.630.10">
    <property type="entry name" value="Cytochrome P450"/>
    <property type="match status" value="1"/>
</dbReference>
<dbReference type="PRINTS" id="PR00463">
    <property type="entry name" value="EP450I"/>
</dbReference>
<evidence type="ECO:0000256" key="3">
    <source>
        <dbReference type="ARBA" id="ARBA00010617"/>
    </source>
</evidence>
<evidence type="ECO:0000256" key="1">
    <source>
        <dbReference type="ARBA" id="ARBA00001971"/>
    </source>
</evidence>
<dbReference type="InterPro" id="IPR002401">
    <property type="entry name" value="Cyt_P450_E_grp-I"/>
</dbReference>
<keyword evidence="12" id="KW-1185">Reference proteome</keyword>
<proteinExistence type="inferred from homology"/>
<dbReference type="PANTHER" id="PTHR46300:SF7">
    <property type="entry name" value="P450, PUTATIVE (EUROFUNG)-RELATED"/>
    <property type="match status" value="1"/>
</dbReference>
<dbReference type="CDD" id="cd11065">
    <property type="entry name" value="CYP64-like"/>
    <property type="match status" value="1"/>
</dbReference>
<comment type="similarity">
    <text evidence="3 10">Belongs to the cytochrome P450 family.</text>
</comment>
<organism evidence="11 12">
    <name type="scientific">Candolleomyces eurysporus</name>
    <dbReference type="NCBI Taxonomy" id="2828524"/>
    <lineage>
        <taxon>Eukaryota</taxon>
        <taxon>Fungi</taxon>
        <taxon>Dikarya</taxon>
        <taxon>Basidiomycota</taxon>
        <taxon>Agaricomycotina</taxon>
        <taxon>Agaricomycetes</taxon>
        <taxon>Agaricomycetidae</taxon>
        <taxon>Agaricales</taxon>
        <taxon>Agaricineae</taxon>
        <taxon>Psathyrellaceae</taxon>
        <taxon>Candolleomyces</taxon>
    </lineage>
</organism>
<evidence type="ECO:0000256" key="2">
    <source>
        <dbReference type="ARBA" id="ARBA00005179"/>
    </source>
</evidence>
<dbReference type="EMBL" id="JANBPK010000039">
    <property type="protein sequence ID" value="KAJ2936567.1"/>
    <property type="molecule type" value="Genomic_DNA"/>
</dbReference>
<gene>
    <name evidence="11" type="ORF">H1R20_g522</name>
</gene>
<keyword evidence="7 9" id="KW-0408">Iron</keyword>
<comment type="cofactor">
    <cofactor evidence="1 9">
        <name>heme</name>
        <dbReference type="ChEBI" id="CHEBI:30413"/>
    </cofactor>
</comment>
<accession>A0A9W8JLE9</accession>
<evidence type="ECO:0000256" key="9">
    <source>
        <dbReference type="PIRSR" id="PIRSR602401-1"/>
    </source>
</evidence>
<feature type="non-terminal residue" evidence="11">
    <location>
        <position position="419"/>
    </location>
</feature>
<keyword evidence="8 10" id="KW-0503">Monooxygenase</keyword>
<name>A0A9W8JLE9_9AGAR</name>
<evidence type="ECO:0000256" key="5">
    <source>
        <dbReference type="ARBA" id="ARBA00022723"/>
    </source>
</evidence>
<sequence length="419" mass="47795">MAGELCVELIPYHQDFENKRNAEELRRLFHVFIGPRACDAQELQAVQEEEMLRLLGKLLESPEDFMTYTGDSTAAVLLRLAYGYNPNQAHGDSLSLVKIVQDAMDGFSVASEPGWWVDSFPLLRHLSWAPFLTAARRMREDLERLYRVPFAFVKREREKGIAEISFISTFLDDKDGEETHEDEDLINAAAASLYSGGAETTVSSLDSYFLAMAHFPHIQTKAQSIIDDYMHSTIRSSSSPPSTRRQFPSISDRPNLPYIEAMVYEILRWNPSVPLGLPHVVTQDDFYRGFDIKKGTVVWANIWSILHDDTLFPDPDEFKPERYLDEHGHIAKNSKQILAAKTAFGFGRRICPGLYLAENSVFLAIATLLFTFDITPHESGLPEIRYDGFISHPRPFKCRIQPRSNEIARLIREAVQRLH</sequence>
<dbReference type="InterPro" id="IPR001128">
    <property type="entry name" value="Cyt_P450"/>
</dbReference>
<dbReference type="Proteomes" id="UP001140091">
    <property type="component" value="Unassembled WGS sequence"/>
</dbReference>
<comment type="pathway">
    <text evidence="2">Secondary metabolite biosynthesis.</text>
</comment>
<evidence type="ECO:0000256" key="4">
    <source>
        <dbReference type="ARBA" id="ARBA00022617"/>
    </source>
</evidence>